<gene>
    <name evidence="4" type="ORF">EPD60_00175</name>
</gene>
<dbReference type="RefSeq" id="WP_131445445.1">
    <property type="nucleotide sequence ID" value="NZ_SJZI01000001.1"/>
</dbReference>
<dbReference type="Gene3D" id="2.160.20.10">
    <property type="entry name" value="Single-stranded right-handed beta-helix, Pectin lyase-like"/>
    <property type="match status" value="2"/>
</dbReference>
<dbReference type="Pfam" id="PF12708">
    <property type="entry name" value="Pect-lyase_RHGA_epim"/>
    <property type="match status" value="1"/>
</dbReference>
<feature type="signal peptide" evidence="1">
    <location>
        <begin position="1"/>
        <end position="19"/>
    </location>
</feature>
<keyword evidence="5" id="KW-1185">Reference proteome</keyword>
<dbReference type="InterPro" id="IPR006626">
    <property type="entry name" value="PbH1"/>
</dbReference>
<dbReference type="InterPro" id="IPR011050">
    <property type="entry name" value="Pectin_lyase_fold/virulence"/>
</dbReference>
<proteinExistence type="predicted"/>
<dbReference type="Pfam" id="PF16315">
    <property type="entry name" value="DUF4955"/>
    <property type="match status" value="1"/>
</dbReference>
<evidence type="ECO:0000256" key="1">
    <source>
        <dbReference type="SAM" id="SignalP"/>
    </source>
</evidence>
<dbReference type="InterPro" id="IPR024535">
    <property type="entry name" value="RHGA/B-epi-like_pectate_lyase"/>
</dbReference>
<protein>
    <submittedName>
        <fullName evidence="4">DUF4955 domain-containing protein</fullName>
    </submittedName>
</protein>
<name>A0A4R1BQX7_9BACT</name>
<evidence type="ECO:0000259" key="3">
    <source>
        <dbReference type="Pfam" id="PF16315"/>
    </source>
</evidence>
<accession>A0A4R1BQX7</accession>
<dbReference type="Proteomes" id="UP000295334">
    <property type="component" value="Unassembled WGS sequence"/>
</dbReference>
<comment type="caution">
    <text evidence="4">The sequence shown here is derived from an EMBL/GenBank/DDBJ whole genome shotgun (WGS) entry which is preliminary data.</text>
</comment>
<evidence type="ECO:0000313" key="5">
    <source>
        <dbReference type="Proteomes" id="UP000295334"/>
    </source>
</evidence>
<reference evidence="4 5" key="1">
    <citation type="submission" date="2019-03" db="EMBL/GenBank/DDBJ databases">
        <authorList>
            <person name="Kim M.K.M."/>
        </authorList>
    </citation>
    <scope>NUCLEOTIDE SEQUENCE [LARGE SCALE GENOMIC DNA]</scope>
    <source>
        <strain evidence="4 5">17J68-12</strain>
    </source>
</reference>
<dbReference type="SUPFAM" id="SSF51126">
    <property type="entry name" value="Pectin lyase-like"/>
    <property type="match status" value="1"/>
</dbReference>
<feature type="chain" id="PRO_5020246853" evidence="1">
    <location>
        <begin position="20"/>
        <end position="513"/>
    </location>
</feature>
<feature type="domain" description="Rhamnogalacturonase A/B/Epimerase-like pectate lyase" evidence="2">
    <location>
        <begin position="65"/>
        <end position="133"/>
    </location>
</feature>
<keyword evidence="1" id="KW-0732">Signal</keyword>
<dbReference type="InterPro" id="IPR012334">
    <property type="entry name" value="Pectin_lyas_fold"/>
</dbReference>
<dbReference type="InterPro" id="IPR032532">
    <property type="entry name" value="DUF4955"/>
</dbReference>
<dbReference type="OrthoDB" id="188639at2"/>
<dbReference type="AlphaFoldDB" id="A0A4R1BQX7"/>
<organism evidence="4 5">
    <name type="scientific">Flaviaesturariibacter flavus</name>
    <dbReference type="NCBI Taxonomy" id="2502780"/>
    <lineage>
        <taxon>Bacteria</taxon>
        <taxon>Pseudomonadati</taxon>
        <taxon>Bacteroidota</taxon>
        <taxon>Chitinophagia</taxon>
        <taxon>Chitinophagales</taxon>
        <taxon>Chitinophagaceae</taxon>
        <taxon>Flaviaestuariibacter</taxon>
    </lineage>
</organism>
<dbReference type="SMART" id="SM00710">
    <property type="entry name" value="PbH1"/>
    <property type="match status" value="2"/>
</dbReference>
<dbReference type="EMBL" id="SJZI01000001">
    <property type="protein sequence ID" value="TCJ19575.1"/>
    <property type="molecule type" value="Genomic_DNA"/>
</dbReference>
<sequence>MKQFLLLLLLPASALTARAQSVTPLWQDFVSAKHTGKTPVLPDFSYAGYHFSEKALPDLRGKKQFNVTDYGAKPDDDVFDDEAIQKAIDAAEANPGGGVVFFAPGRFLIAPDSNNKKQIRISKSGIVLKGSGAETGGTVIHQVTMRINGRQFLFRPEDTPSPALAILSKDAGRETFTVEVQDAGKLKTGQDVVLRHRSEAFTRLYFAPLDLKPQWTRLFGEKGGMQIFEIHTIQKIEGNRVTFRNPLHLDVRLVPGANWELVPYTALEEVGIEDIRFTSNWKNYPEEFIHHKNEIHDYAYEAVGMEFVKNSWVRNCVFEDWNEGIFIRSGYGVTVTNTHFRGKKGHASVHARTGYGVLVKNCSFNGAQHHGAGTGYSAVGTVITQCSLGTDQNFDIHSGQPYATLYDDIKGGVFYNLGGPEPGHPHHGKYLVLWNFQHSSAKEQHYNFWDMSRRRNYTIAAPLMVGFRSDNPVTFENYQVNEEQGKEVMPRSLFEAQLALRLTGKDIASPKSK</sequence>
<evidence type="ECO:0000313" key="4">
    <source>
        <dbReference type="EMBL" id="TCJ19575.1"/>
    </source>
</evidence>
<evidence type="ECO:0000259" key="2">
    <source>
        <dbReference type="Pfam" id="PF12708"/>
    </source>
</evidence>
<feature type="domain" description="DUF4955" evidence="3">
    <location>
        <begin position="368"/>
        <end position="503"/>
    </location>
</feature>